<evidence type="ECO:0000313" key="1">
    <source>
        <dbReference type="EMBL" id="VDL76408.1"/>
    </source>
</evidence>
<reference evidence="3" key="1">
    <citation type="submission" date="2017-02" db="UniProtKB">
        <authorList>
            <consortium name="WormBaseParasite"/>
        </authorList>
    </citation>
    <scope>IDENTIFICATION</scope>
</reference>
<dbReference type="Proteomes" id="UP000271162">
    <property type="component" value="Unassembled WGS sequence"/>
</dbReference>
<evidence type="ECO:0000313" key="3">
    <source>
        <dbReference type="WBParaSite" id="NBR_0001281801-mRNA-1"/>
    </source>
</evidence>
<proteinExistence type="predicted"/>
<dbReference type="EMBL" id="UYSL01020869">
    <property type="protein sequence ID" value="VDL76408.1"/>
    <property type="molecule type" value="Genomic_DNA"/>
</dbReference>
<dbReference type="WBParaSite" id="NBR_0001281801-mRNA-1">
    <property type="protein sequence ID" value="NBR_0001281801-mRNA-1"/>
    <property type="gene ID" value="NBR_0001281801"/>
</dbReference>
<evidence type="ECO:0000313" key="2">
    <source>
        <dbReference type="Proteomes" id="UP000271162"/>
    </source>
</evidence>
<reference evidence="1 2" key="2">
    <citation type="submission" date="2018-11" db="EMBL/GenBank/DDBJ databases">
        <authorList>
            <consortium name="Pathogen Informatics"/>
        </authorList>
    </citation>
    <scope>NUCLEOTIDE SEQUENCE [LARGE SCALE GENOMIC DNA]</scope>
</reference>
<dbReference type="AlphaFoldDB" id="A0A0N4Y959"/>
<accession>A0A0N4Y959</accession>
<keyword evidence="2" id="KW-1185">Reference proteome</keyword>
<protein>
    <submittedName>
        <fullName evidence="1 3">Uncharacterized protein</fullName>
    </submittedName>
</protein>
<gene>
    <name evidence="1" type="ORF">NBR_LOCUS12819</name>
</gene>
<name>A0A0N4Y959_NIPBR</name>
<sequence length="67" mass="7269">MWTARELSGSPQDVIIKCHFATTAKATTTINEADAAIYRHAASVCHRSTDLRLSSLVSSTTLCCPRC</sequence>
<organism evidence="3">
    <name type="scientific">Nippostrongylus brasiliensis</name>
    <name type="common">Rat hookworm</name>
    <dbReference type="NCBI Taxonomy" id="27835"/>
    <lineage>
        <taxon>Eukaryota</taxon>
        <taxon>Metazoa</taxon>
        <taxon>Ecdysozoa</taxon>
        <taxon>Nematoda</taxon>
        <taxon>Chromadorea</taxon>
        <taxon>Rhabditida</taxon>
        <taxon>Rhabditina</taxon>
        <taxon>Rhabditomorpha</taxon>
        <taxon>Strongyloidea</taxon>
        <taxon>Heligmosomidae</taxon>
        <taxon>Nippostrongylus</taxon>
    </lineage>
</organism>